<reference evidence="2 3" key="1">
    <citation type="journal article" date="2016" name="Nat. Commun.">
        <title>Thousands of microbial genomes shed light on interconnected biogeochemical processes in an aquifer system.</title>
        <authorList>
            <person name="Anantharaman K."/>
            <person name="Brown C.T."/>
            <person name="Hug L.A."/>
            <person name="Sharon I."/>
            <person name="Castelle C.J."/>
            <person name="Probst A.J."/>
            <person name="Thomas B.C."/>
            <person name="Singh A."/>
            <person name="Wilkins M.J."/>
            <person name="Karaoz U."/>
            <person name="Brodie E.L."/>
            <person name="Williams K.H."/>
            <person name="Hubbard S.S."/>
            <person name="Banfield J.F."/>
        </authorList>
    </citation>
    <scope>NUCLEOTIDE SEQUENCE [LARGE SCALE GENOMIC DNA]</scope>
</reference>
<proteinExistence type="predicted"/>
<dbReference type="Pfam" id="PF15738">
    <property type="entry name" value="YafQ_toxin"/>
    <property type="match status" value="1"/>
</dbReference>
<comment type="caution">
    <text evidence="2">The sequence shown here is derived from an EMBL/GenBank/DDBJ whole genome shotgun (WGS) entry which is preliminary data.</text>
</comment>
<dbReference type="Gene3D" id="3.30.2310.20">
    <property type="entry name" value="RelE-like"/>
    <property type="match status" value="1"/>
</dbReference>
<dbReference type="Proteomes" id="UP000177871">
    <property type="component" value="Unassembled WGS sequence"/>
</dbReference>
<dbReference type="InterPro" id="IPR004386">
    <property type="entry name" value="Toxin_YafQ-like"/>
</dbReference>
<dbReference type="InterPro" id="IPR007712">
    <property type="entry name" value="RelE/ParE_toxin"/>
</dbReference>
<dbReference type="SUPFAM" id="SSF143011">
    <property type="entry name" value="RelE-like"/>
    <property type="match status" value="1"/>
</dbReference>
<dbReference type="NCBIfam" id="TIGR02385">
    <property type="entry name" value="RelE_StbE"/>
    <property type="match status" value="1"/>
</dbReference>
<keyword evidence="1" id="KW-1277">Toxin-antitoxin system</keyword>
<sequence length="87" mass="10292">MQINFSRNFRKSYRKRVANDRSLDKKFKERLILFRKDPLDSILHNHKLAGDKSGFWAFSITGDVRVVYLKEGDDVLLYDIGSHNQVY</sequence>
<name>A0A1F6A4R2_9BACT</name>
<dbReference type="AlphaFoldDB" id="A0A1F6A4R2"/>
<dbReference type="EMBL" id="MFJK01000008">
    <property type="protein sequence ID" value="OGG19257.1"/>
    <property type="molecule type" value="Genomic_DNA"/>
</dbReference>
<dbReference type="InterPro" id="IPR035093">
    <property type="entry name" value="RelE/ParE_toxin_dom_sf"/>
</dbReference>
<protein>
    <recommendedName>
        <fullName evidence="4">Type II toxin-antitoxin system mRNA interferase toxin, RelE/StbE family</fullName>
    </recommendedName>
</protein>
<accession>A0A1F6A4R2</accession>
<evidence type="ECO:0000313" key="3">
    <source>
        <dbReference type="Proteomes" id="UP000177871"/>
    </source>
</evidence>
<evidence type="ECO:0000313" key="2">
    <source>
        <dbReference type="EMBL" id="OGG19257.1"/>
    </source>
</evidence>
<evidence type="ECO:0000256" key="1">
    <source>
        <dbReference type="ARBA" id="ARBA00022649"/>
    </source>
</evidence>
<organism evidence="2 3">
    <name type="scientific">Candidatus Gottesmanbacteria bacterium RIFCSPHIGHO2_01_FULL_47_48</name>
    <dbReference type="NCBI Taxonomy" id="1798381"/>
    <lineage>
        <taxon>Bacteria</taxon>
        <taxon>Candidatus Gottesmaniibacteriota</taxon>
    </lineage>
</organism>
<gene>
    <name evidence="2" type="ORF">A2721_00285</name>
</gene>
<evidence type="ECO:0008006" key="4">
    <source>
        <dbReference type="Google" id="ProtNLM"/>
    </source>
</evidence>